<dbReference type="PANTHER" id="PTHR30349">
    <property type="entry name" value="PHAGE INTEGRASE-RELATED"/>
    <property type="match status" value="1"/>
</dbReference>
<dbReference type="InterPro" id="IPR050090">
    <property type="entry name" value="Tyrosine_recombinase_XerCD"/>
</dbReference>
<keyword evidence="3 5" id="KW-0238">DNA-binding</keyword>
<dbReference type="CDD" id="cd01182">
    <property type="entry name" value="INT_RitC_C_like"/>
    <property type="match status" value="1"/>
</dbReference>
<dbReference type="Gene3D" id="1.10.443.10">
    <property type="entry name" value="Intergrase catalytic core"/>
    <property type="match status" value="1"/>
</dbReference>
<evidence type="ECO:0000256" key="1">
    <source>
        <dbReference type="ARBA" id="ARBA00022829"/>
    </source>
</evidence>
<dbReference type="SUPFAM" id="SSF56349">
    <property type="entry name" value="DNA breaking-rejoining enzymes"/>
    <property type="match status" value="1"/>
</dbReference>
<evidence type="ECO:0000259" key="6">
    <source>
        <dbReference type="PROSITE" id="PS51898"/>
    </source>
</evidence>
<dbReference type="AlphaFoldDB" id="A0AAN4MV84"/>
<dbReference type="PANTHER" id="PTHR30349:SF81">
    <property type="entry name" value="TYROSINE RECOMBINASE XERC"/>
    <property type="match status" value="1"/>
</dbReference>
<keyword evidence="2" id="KW-0229">DNA integration</keyword>
<dbReference type="Pfam" id="PF02899">
    <property type="entry name" value="Phage_int_SAM_1"/>
    <property type="match status" value="1"/>
</dbReference>
<dbReference type="InterPro" id="IPR010998">
    <property type="entry name" value="Integrase_recombinase_N"/>
</dbReference>
<reference evidence="8 9" key="1">
    <citation type="submission" date="2014-02" db="EMBL/GenBank/DDBJ databases">
        <authorList>
            <person name="Sears C."/>
            <person name="Carroll K."/>
            <person name="Sack B.R."/>
            <person name="Qadri F."/>
            <person name="Myers L.L."/>
            <person name="Chung G.-T."/>
            <person name="Escheverria P."/>
            <person name="Fraser C.M."/>
            <person name="Sadzewicz L."/>
            <person name="Shefchek K.A."/>
            <person name="Tallon L."/>
            <person name="Das S.P."/>
            <person name="Daugherty S."/>
            <person name="Mongodin E.F."/>
        </authorList>
    </citation>
    <scope>NUCLEOTIDE SEQUENCE [LARGE SCALE GENOMIC DNA]</scope>
    <source>
        <strain evidence="8 9">1007-1-F #10</strain>
    </source>
</reference>
<gene>
    <name evidence="8" type="ORF">M104_5037</name>
</gene>
<dbReference type="GO" id="GO:0007059">
    <property type="term" value="P:chromosome segregation"/>
    <property type="evidence" value="ECO:0007669"/>
    <property type="project" value="UniProtKB-KW"/>
</dbReference>
<dbReference type="GO" id="GO:0003677">
    <property type="term" value="F:DNA binding"/>
    <property type="evidence" value="ECO:0007669"/>
    <property type="project" value="UniProtKB-UniRule"/>
</dbReference>
<dbReference type="Gene3D" id="1.10.150.130">
    <property type="match status" value="1"/>
</dbReference>
<accession>A0AAN4MV84</accession>
<evidence type="ECO:0000256" key="4">
    <source>
        <dbReference type="ARBA" id="ARBA00023172"/>
    </source>
</evidence>
<evidence type="ECO:0000313" key="9">
    <source>
        <dbReference type="Proteomes" id="UP000022433"/>
    </source>
</evidence>
<evidence type="ECO:0000256" key="5">
    <source>
        <dbReference type="PROSITE-ProRule" id="PRU01248"/>
    </source>
</evidence>
<comment type="caution">
    <text evidence="8">The sequence shown here is derived from an EMBL/GenBank/DDBJ whole genome shotgun (WGS) entry which is preliminary data.</text>
</comment>
<keyword evidence="4" id="KW-0233">DNA recombination</keyword>
<dbReference type="InterPro" id="IPR004107">
    <property type="entry name" value="Integrase_SAM-like_N"/>
</dbReference>
<dbReference type="InterPro" id="IPR013762">
    <property type="entry name" value="Integrase-like_cat_sf"/>
</dbReference>
<evidence type="ECO:0000313" key="8">
    <source>
        <dbReference type="EMBL" id="EYA11877.1"/>
    </source>
</evidence>
<dbReference type="InterPro" id="IPR044068">
    <property type="entry name" value="CB"/>
</dbReference>
<dbReference type="GO" id="GO:0006310">
    <property type="term" value="P:DNA recombination"/>
    <property type="evidence" value="ECO:0007669"/>
    <property type="project" value="UniProtKB-KW"/>
</dbReference>
<sequence length="343" mass="40114">MNTKTDFAKYLSKFLSEYLPHERNMSYNTVASYRDTFVLFINYMKDVHKISAERLCLKDLTKKIIVEFMSWIVTTRSCSISTRNNRLAAIHSFVQYLQYEDIKNIDEWQRILSIKTMRVEAKKMQYLSVEGVEILLEQPDVETYSGRRHLAILALMYDSGARVQELIDLTPESVRIEHTPYTIRLIGKGRKSRIVPLVKEQVDVLKAYMVENNLFSPEKYRHPLFFNSRGEKLTRAGVVYILNKYVREAHLQNPKLVPLGISCHSLRHSKAMHLLQAGINIVYIRDILGHVSIQTTEIYARADSRQKQDALEKAYVDVLPKAAKDREWERNKDILMWLKSLQK</sequence>
<evidence type="ECO:0000256" key="3">
    <source>
        <dbReference type="ARBA" id="ARBA00023125"/>
    </source>
</evidence>
<dbReference type="RefSeq" id="WP_032534333.1">
    <property type="nucleotide sequence ID" value="NZ_JGEA01000073.1"/>
</dbReference>
<dbReference type="InterPro" id="IPR002104">
    <property type="entry name" value="Integrase_catalytic"/>
</dbReference>
<name>A0AAN4MV84_BACFG</name>
<feature type="domain" description="Tyr recombinase" evidence="6">
    <location>
        <begin position="122"/>
        <end position="312"/>
    </location>
</feature>
<evidence type="ECO:0000256" key="2">
    <source>
        <dbReference type="ARBA" id="ARBA00022908"/>
    </source>
</evidence>
<evidence type="ECO:0000259" key="7">
    <source>
        <dbReference type="PROSITE" id="PS51900"/>
    </source>
</evidence>
<organism evidence="8 9">
    <name type="scientific">Bacteroides fragilis str. 1007-1-F #10</name>
    <dbReference type="NCBI Taxonomy" id="1339295"/>
    <lineage>
        <taxon>Bacteria</taxon>
        <taxon>Pseudomonadati</taxon>
        <taxon>Bacteroidota</taxon>
        <taxon>Bacteroidia</taxon>
        <taxon>Bacteroidales</taxon>
        <taxon>Bacteroidaceae</taxon>
        <taxon>Bacteroides</taxon>
    </lineage>
</organism>
<dbReference type="EMBL" id="JGEA01000073">
    <property type="protein sequence ID" value="EYA11877.1"/>
    <property type="molecule type" value="Genomic_DNA"/>
</dbReference>
<dbReference type="GO" id="GO:0015074">
    <property type="term" value="P:DNA integration"/>
    <property type="evidence" value="ECO:0007669"/>
    <property type="project" value="UniProtKB-KW"/>
</dbReference>
<dbReference type="PROSITE" id="PS51900">
    <property type="entry name" value="CB"/>
    <property type="match status" value="1"/>
</dbReference>
<keyword evidence="1" id="KW-0159">Chromosome partition</keyword>
<protein>
    <submittedName>
        <fullName evidence="8">Phage integrase family protein</fullName>
    </submittedName>
</protein>
<dbReference type="Proteomes" id="UP000022433">
    <property type="component" value="Unassembled WGS sequence"/>
</dbReference>
<dbReference type="PROSITE" id="PS51898">
    <property type="entry name" value="TYR_RECOMBINASE"/>
    <property type="match status" value="1"/>
</dbReference>
<feature type="domain" description="Core-binding (CB)" evidence="7">
    <location>
        <begin position="5"/>
        <end position="98"/>
    </location>
</feature>
<dbReference type="Pfam" id="PF00589">
    <property type="entry name" value="Phage_integrase"/>
    <property type="match status" value="1"/>
</dbReference>
<dbReference type="InterPro" id="IPR011010">
    <property type="entry name" value="DNA_brk_join_enz"/>
</dbReference>
<proteinExistence type="predicted"/>